<sequence>MKRMYQTNKGFITIPEATRIMVKMLKVQSEKEAQAHYQELLDKAKLGMFGAKRFGTRMYQVKRDAIIEYAEECALEERINLFNIHLVENIQDIAQSKEMIMDAKVADHLISSLQSLLIYKVIDEEAYTKMEQDIVQKWRASKAALAFSEKEDAL</sequence>
<comment type="caution">
    <text evidence="1">The sequence shown here is derived from an EMBL/GenBank/DDBJ whole genome shotgun (WGS) entry which is preliminary data.</text>
</comment>
<evidence type="ECO:0000313" key="2">
    <source>
        <dbReference type="Proteomes" id="UP000809829"/>
    </source>
</evidence>
<dbReference type="RefSeq" id="WP_205187539.1">
    <property type="nucleotide sequence ID" value="NZ_JAFBFC010000004.1"/>
</dbReference>
<accession>A0ABS2QX88</accession>
<dbReference type="Proteomes" id="UP000809829">
    <property type="component" value="Unassembled WGS sequence"/>
</dbReference>
<reference evidence="1 2" key="1">
    <citation type="submission" date="2021-01" db="EMBL/GenBank/DDBJ databases">
        <title>Genomic Encyclopedia of Type Strains, Phase IV (KMG-IV): sequencing the most valuable type-strain genomes for metagenomic binning, comparative biology and taxonomic classification.</title>
        <authorList>
            <person name="Goeker M."/>
        </authorList>
    </citation>
    <scope>NUCLEOTIDE SEQUENCE [LARGE SCALE GENOMIC DNA]</scope>
    <source>
        <strain evidence="1 2">DSM 104297</strain>
    </source>
</reference>
<name>A0ABS2QX88_9BACI</name>
<proteinExistence type="predicted"/>
<evidence type="ECO:0000313" key="1">
    <source>
        <dbReference type="EMBL" id="MBM7703572.1"/>
    </source>
</evidence>
<gene>
    <name evidence="1" type="ORF">JOC83_002421</name>
</gene>
<keyword evidence="2" id="KW-1185">Reference proteome</keyword>
<protein>
    <submittedName>
        <fullName evidence="1">Uncharacterized protein</fullName>
    </submittedName>
</protein>
<organism evidence="1 2">
    <name type="scientific">Priestia iocasae</name>
    <dbReference type="NCBI Taxonomy" id="2291674"/>
    <lineage>
        <taxon>Bacteria</taxon>
        <taxon>Bacillati</taxon>
        <taxon>Bacillota</taxon>
        <taxon>Bacilli</taxon>
        <taxon>Bacillales</taxon>
        <taxon>Bacillaceae</taxon>
        <taxon>Priestia</taxon>
    </lineage>
</organism>
<dbReference type="EMBL" id="JAFBFC010000004">
    <property type="protein sequence ID" value="MBM7703572.1"/>
    <property type="molecule type" value="Genomic_DNA"/>
</dbReference>